<feature type="compositionally biased region" description="Polar residues" evidence="17">
    <location>
        <begin position="1401"/>
        <end position="1419"/>
    </location>
</feature>
<dbReference type="InterPro" id="IPR024298">
    <property type="entry name" value="Sec16_Sec23-bd"/>
</dbReference>
<feature type="compositionally biased region" description="Pro residues" evidence="17">
    <location>
        <begin position="1357"/>
        <end position="1368"/>
    </location>
</feature>
<keyword evidence="10" id="KW-0931">ER-Golgi transport</keyword>
<keyword evidence="7 16" id="KW-0853">WD repeat</keyword>
<sequence length="1558" mass="163660">MQLKTIDRTAIPAWCPSQRHTYIATGTAAGALDASFSNTSHLEIYQLDGPEAVPQPPPAATDPNDFDFSQVAAPASSWGPVATVASSARFNRLLWSVPVKDRTLGVLAGGMANGELVLWDAQTVINGAGTPDAEATTADPVVFRSNNHTGALAGMDFNNQQKHVLATGAGNGEIYIWDLETPAKPYSPGPRSTKLEDVTSLAWNNQVTHILASASTTGYTVIWDLKNRREVMSLSYAQQLQMPGLVGGGNGSGRRGVTAVAWNPDNATQLVTATEDDQNPVVMMWDLRNAQAPERIFSGHSKGILSLSWCKMDADLLFSSGKDNRTICWNPTRGEMVGELPVSSNWVFDVQVNQHNPNLLSTASFDGKIAIHSLQSTNEGEDVSATAATAGQPTDDPFAAAIYSASATSSFSLKQPPKWYRRPVGASFGFGNQLVHFGAPSEAARATATTMGTAVPHTVTISTVVTDKPLLCHALELEGALETNAVGEFCEQRIRASSSPLEAKNWRVLKLLFENDARDKLVRFLGFDKEELRARVQAALARSASEETPTATEMALPTALAEEATSTVPTDDTAAAPGAEVPDLSGELGDLTVEDEAPADGVAEPTTEAAATTEANPFATSGAAGGDFFEQDFAAPLADIDAAPTSTAPVTTSSTTTTAPLWTTPLQLNLAEGGLDGLITEAVLIGDFDRAVEVCLRNDRFADALILASCGGADLLARTQQAYFAQQGQRASYLRLLHGVVSGDLSDVVEHAAIHEWDQILVLLCTYAQGEQFSTLSEKLGARLETAWQTQSPGNANSTLLQAAVVCYLAAGSLDSVVKIWLYLQKMQVDEEVAGGAIDSPENPEVRAVALQNLVEKVSVFRKAVDYIDTAVETPLGSAVRNPAEDPATESAGGRSTFTLAPLYDIYLDYAQWLIVQGQGAIAAKYVKRTPDDYYRPTATGQNALAILKDRLYQAGYLGGDANVPPSFPFDPLEVGADGQTHQPSAAESYPQSSAYDTAAATAPTGNAYSAAGYGAQDYGHYPSTTAQPSYGQPPASQVPAAGHYGHYGAYGDNSAATSGYPAPTQQYPAATQHHAATGYGYGQAYQQSEPTPGYGAVPNPIAPFPNQNTGYANQAPAADTPAAGPPPSQQRNLPAYHDPPTLAMNRKRNPSASKAAPIVAPFPNAQPSAPTPGSAPSVGPPSSHGGPGSRITSPPPPPPTGARPPQRAYRTSISKPAPASPSTQPPPPPQSGYGPPPSGYPGPPPSAGQPRPQPTPYHPPHQGGPRPGPPPHHHNPSGYPSQPQAPQQQQQQPPPPPTAQYPSQPSAYGQGPPPPPPTAQPRPPPGSGAVRPPPSGYTPRPSHPGPAGTPGYPSARPVPPRGPPSQAGPPSSQQPAGGPYPPPSGAHHHHPHPGYPRAGTPQSVAQQRAHTPSVSRPGTPSAAGPGAAAAASSSSPANHGGKYPPGDRSHIPDGQKIIFTALTAGLQQARAVAGPTQKRMMDDTEKRLHQLFDLMNCGDLPASLEEPLTALAHALQNRDFNQAHQVYLKLIHSNFDSSQRWMMGVKRLVETLKSVSG</sequence>
<dbReference type="PROSITE" id="PS50294">
    <property type="entry name" value="WD_REPEATS_REGION"/>
    <property type="match status" value="1"/>
</dbReference>
<comment type="similarity">
    <text evidence="3">Belongs to the WD repeat SEC31 family.</text>
</comment>
<dbReference type="InterPro" id="IPR009917">
    <property type="entry name" value="SRA1/Sec31"/>
</dbReference>
<reference evidence="20" key="1">
    <citation type="submission" date="2022-07" db="EMBL/GenBank/DDBJ databases">
        <title>Phylogenomic reconstructions and comparative analyses of Kickxellomycotina fungi.</title>
        <authorList>
            <person name="Reynolds N.K."/>
            <person name="Stajich J.E."/>
            <person name="Barry K."/>
            <person name="Grigoriev I.V."/>
            <person name="Crous P."/>
            <person name="Smith M.E."/>
        </authorList>
    </citation>
    <scope>NUCLEOTIDE SEQUENCE</scope>
    <source>
        <strain evidence="20">RSA 861</strain>
    </source>
</reference>
<dbReference type="InterPro" id="IPR040251">
    <property type="entry name" value="SEC31-like"/>
</dbReference>
<keyword evidence="9" id="KW-0256">Endoplasmic reticulum</keyword>
<dbReference type="Pfam" id="PF00400">
    <property type="entry name" value="WD40"/>
    <property type="match status" value="1"/>
</dbReference>
<accession>A0A9W8A5A8</accession>
<evidence type="ECO:0000256" key="11">
    <source>
        <dbReference type="ARBA" id="ARBA00022927"/>
    </source>
</evidence>
<dbReference type="GO" id="GO:0030127">
    <property type="term" value="C:COPII vesicle coat"/>
    <property type="evidence" value="ECO:0007669"/>
    <property type="project" value="TreeGrafter"/>
</dbReference>
<dbReference type="InterPro" id="IPR036322">
    <property type="entry name" value="WD40_repeat_dom_sf"/>
</dbReference>
<feature type="region of interest" description="Disordered" evidence="17">
    <location>
        <begin position="1084"/>
        <end position="1454"/>
    </location>
</feature>
<proteinExistence type="inferred from homology"/>
<protein>
    <recommendedName>
        <fullName evidence="5">Protein transport protein SEC31</fullName>
    </recommendedName>
    <alternativeName>
        <fullName evidence="4">Protein transport protein sec31</fullName>
    </alternativeName>
</protein>
<dbReference type="EMBL" id="JANBPT010000347">
    <property type="protein sequence ID" value="KAJ1923214.1"/>
    <property type="molecule type" value="Genomic_DNA"/>
</dbReference>
<dbReference type="PROSITE" id="PS00678">
    <property type="entry name" value="WD_REPEATS_1"/>
    <property type="match status" value="1"/>
</dbReference>
<dbReference type="GO" id="GO:0007029">
    <property type="term" value="P:endoplasmic reticulum organization"/>
    <property type="evidence" value="ECO:0007669"/>
    <property type="project" value="TreeGrafter"/>
</dbReference>
<comment type="caution">
    <text evidence="20">The sequence shown here is derived from an EMBL/GenBank/DDBJ whole genome shotgun (WGS) entry which is preliminary data.</text>
</comment>
<feature type="compositionally biased region" description="Low complexity" evidence="17">
    <location>
        <begin position="1168"/>
        <end position="1193"/>
    </location>
</feature>
<dbReference type="SUPFAM" id="SSF50978">
    <property type="entry name" value="WD40 repeat-like"/>
    <property type="match status" value="1"/>
</dbReference>
<dbReference type="Pfam" id="PF07304">
    <property type="entry name" value="SRA1"/>
    <property type="match status" value="1"/>
</dbReference>
<dbReference type="GO" id="GO:0070971">
    <property type="term" value="C:endoplasmic reticulum exit site"/>
    <property type="evidence" value="ECO:0007669"/>
    <property type="project" value="TreeGrafter"/>
</dbReference>
<evidence type="ECO:0000313" key="21">
    <source>
        <dbReference type="Proteomes" id="UP001150569"/>
    </source>
</evidence>
<dbReference type="Proteomes" id="UP001150569">
    <property type="component" value="Unassembled WGS sequence"/>
</dbReference>
<feature type="domain" description="SRA1/Sec31" evidence="18">
    <location>
        <begin position="1430"/>
        <end position="1555"/>
    </location>
</feature>
<evidence type="ECO:0000256" key="4">
    <source>
        <dbReference type="ARBA" id="ARBA00013507"/>
    </source>
</evidence>
<evidence type="ECO:0000256" key="17">
    <source>
        <dbReference type="SAM" id="MobiDB-lite"/>
    </source>
</evidence>
<dbReference type="SUPFAM" id="SSF47938">
    <property type="entry name" value="Functional domain of the splicing factor Prp18"/>
    <property type="match status" value="1"/>
</dbReference>
<evidence type="ECO:0000259" key="18">
    <source>
        <dbReference type="Pfam" id="PF07304"/>
    </source>
</evidence>
<feature type="region of interest" description="Disordered" evidence="17">
    <location>
        <begin position="1025"/>
        <end position="1044"/>
    </location>
</feature>
<dbReference type="GO" id="GO:0015031">
    <property type="term" value="P:protein transport"/>
    <property type="evidence" value="ECO:0007669"/>
    <property type="project" value="UniProtKB-KW"/>
</dbReference>
<feature type="region of interest" description="Disordered" evidence="17">
    <location>
        <begin position="600"/>
        <end position="622"/>
    </location>
</feature>
<dbReference type="GO" id="GO:0005789">
    <property type="term" value="C:endoplasmic reticulum membrane"/>
    <property type="evidence" value="ECO:0007669"/>
    <property type="project" value="UniProtKB-SubCell"/>
</dbReference>
<dbReference type="InterPro" id="IPR015943">
    <property type="entry name" value="WD40/YVTN_repeat-like_dom_sf"/>
</dbReference>
<evidence type="ECO:0000256" key="12">
    <source>
        <dbReference type="ARBA" id="ARBA00023136"/>
    </source>
</evidence>
<organism evidence="20 21">
    <name type="scientific">Tieghemiomyces parasiticus</name>
    <dbReference type="NCBI Taxonomy" id="78921"/>
    <lineage>
        <taxon>Eukaryota</taxon>
        <taxon>Fungi</taxon>
        <taxon>Fungi incertae sedis</taxon>
        <taxon>Zoopagomycota</taxon>
        <taxon>Kickxellomycotina</taxon>
        <taxon>Dimargaritomycetes</taxon>
        <taxon>Dimargaritales</taxon>
        <taxon>Dimargaritaceae</taxon>
        <taxon>Tieghemiomyces</taxon>
    </lineage>
</organism>
<dbReference type="Gene3D" id="2.130.10.10">
    <property type="entry name" value="YVTN repeat-like/Quinoprotein amine dehydrogenase"/>
    <property type="match status" value="1"/>
</dbReference>
<feature type="repeat" description="WD" evidence="16">
    <location>
        <begin position="145"/>
        <end position="187"/>
    </location>
</feature>
<feature type="compositionally biased region" description="Polar residues" evidence="17">
    <location>
        <begin position="980"/>
        <end position="993"/>
    </location>
</feature>
<dbReference type="GO" id="GO:0005198">
    <property type="term" value="F:structural molecule activity"/>
    <property type="evidence" value="ECO:0007669"/>
    <property type="project" value="TreeGrafter"/>
</dbReference>
<feature type="compositionally biased region" description="Low complexity" evidence="17">
    <location>
        <begin position="1421"/>
        <end position="1438"/>
    </location>
</feature>
<evidence type="ECO:0000256" key="7">
    <source>
        <dbReference type="ARBA" id="ARBA00022574"/>
    </source>
</evidence>
<evidence type="ECO:0000256" key="6">
    <source>
        <dbReference type="ARBA" id="ARBA00022448"/>
    </source>
</evidence>
<feature type="region of interest" description="Disordered" evidence="17">
    <location>
        <begin position="540"/>
        <end position="586"/>
    </location>
</feature>
<feature type="compositionally biased region" description="Low complexity" evidence="17">
    <location>
        <begin position="603"/>
        <end position="620"/>
    </location>
</feature>
<name>A0A9W8A5A8_9FUNG</name>
<evidence type="ECO:0000256" key="2">
    <source>
        <dbReference type="ARBA" id="ARBA00004586"/>
    </source>
</evidence>
<evidence type="ECO:0000256" key="13">
    <source>
        <dbReference type="ARBA" id="ARBA00023329"/>
    </source>
</evidence>
<feature type="domain" description="Sec16 Sec23-binding" evidence="19">
    <location>
        <begin position="680"/>
        <end position="751"/>
    </location>
</feature>
<feature type="compositionally biased region" description="Low complexity" evidence="17">
    <location>
        <begin position="1277"/>
        <end position="1292"/>
    </location>
</feature>
<dbReference type="PANTHER" id="PTHR13923">
    <property type="entry name" value="SEC31-RELATED PROTEIN"/>
    <property type="match status" value="1"/>
</dbReference>
<comment type="function">
    <text evidence="14">Component of the coat protein complex II (COPII) which promotes the formation of transport vesicles from the endoplasmic reticulum (ER). The coat has two main functions, the physical deformation of the endoplasmic reticulum membrane into vesicles and the selection of cargo molecules.</text>
</comment>
<gene>
    <name evidence="20" type="primary">SEC31_3</name>
    <name evidence="20" type="ORF">IWQ60_006022</name>
</gene>
<feature type="compositionally biased region" description="Pro residues" evidence="17">
    <location>
        <begin position="1312"/>
        <end position="1345"/>
    </location>
</feature>
<comment type="subcellular location">
    <subcellularLocation>
        <location evidence="1">Cytoplasmic vesicle membrane</location>
    </subcellularLocation>
    <subcellularLocation>
        <location evidence="15">Endomembrane system</location>
        <topology evidence="15">Peripheral membrane protein</topology>
        <orientation evidence="15">Cytoplasmic side</orientation>
    </subcellularLocation>
    <subcellularLocation>
        <location evidence="2">Endoplasmic reticulum membrane</location>
    </subcellularLocation>
</comment>
<evidence type="ECO:0000256" key="14">
    <source>
        <dbReference type="ARBA" id="ARBA00025471"/>
    </source>
</evidence>
<keyword evidence="11" id="KW-0653">Protein transport</keyword>
<feature type="compositionally biased region" description="Low complexity" evidence="17">
    <location>
        <begin position="1369"/>
        <end position="1378"/>
    </location>
</feature>
<evidence type="ECO:0000256" key="3">
    <source>
        <dbReference type="ARBA" id="ARBA00009358"/>
    </source>
</evidence>
<evidence type="ECO:0000256" key="10">
    <source>
        <dbReference type="ARBA" id="ARBA00022892"/>
    </source>
</evidence>
<keyword evidence="12" id="KW-0472">Membrane</keyword>
<feature type="compositionally biased region" description="Pro residues" evidence="17">
    <location>
        <begin position="1194"/>
        <end position="1203"/>
    </location>
</feature>
<dbReference type="Gene3D" id="1.25.40.1030">
    <property type="match status" value="1"/>
</dbReference>
<evidence type="ECO:0000259" key="19">
    <source>
        <dbReference type="Pfam" id="PF12931"/>
    </source>
</evidence>
<dbReference type="InterPro" id="IPR019775">
    <property type="entry name" value="WD40_repeat_CS"/>
</dbReference>
<evidence type="ECO:0000313" key="20">
    <source>
        <dbReference type="EMBL" id="KAJ1923214.1"/>
    </source>
</evidence>
<keyword evidence="8" id="KW-0677">Repeat</keyword>
<evidence type="ECO:0000256" key="1">
    <source>
        <dbReference type="ARBA" id="ARBA00004156"/>
    </source>
</evidence>
<dbReference type="Gene3D" id="1.20.940.10">
    <property type="entry name" value="Functional domain of the splicing factor Prp18"/>
    <property type="match status" value="1"/>
</dbReference>
<keyword evidence="13" id="KW-0968">Cytoplasmic vesicle</keyword>
<dbReference type="PANTHER" id="PTHR13923:SF11">
    <property type="entry name" value="SECRETORY 31, ISOFORM D"/>
    <property type="match status" value="1"/>
</dbReference>
<feature type="repeat" description="WD" evidence="16">
    <location>
        <begin position="297"/>
        <end position="339"/>
    </location>
</feature>
<feature type="region of interest" description="Disordered" evidence="17">
    <location>
        <begin position="969"/>
        <end position="993"/>
    </location>
</feature>
<feature type="compositionally biased region" description="Low complexity" evidence="17">
    <location>
        <begin position="1301"/>
        <end position="1311"/>
    </location>
</feature>
<evidence type="ECO:0000256" key="5">
    <source>
        <dbReference type="ARBA" id="ARBA00021236"/>
    </source>
</evidence>
<dbReference type="PROSITE" id="PS50082">
    <property type="entry name" value="WD_REPEATS_2"/>
    <property type="match status" value="2"/>
</dbReference>
<evidence type="ECO:0000256" key="9">
    <source>
        <dbReference type="ARBA" id="ARBA00022824"/>
    </source>
</evidence>
<evidence type="ECO:0000256" key="16">
    <source>
        <dbReference type="PROSITE-ProRule" id="PRU00221"/>
    </source>
</evidence>
<keyword evidence="6" id="KW-0813">Transport</keyword>
<dbReference type="PRINTS" id="PR01217">
    <property type="entry name" value="PRICHEXTENSN"/>
</dbReference>
<evidence type="ECO:0000256" key="8">
    <source>
        <dbReference type="ARBA" id="ARBA00022737"/>
    </source>
</evidence>
<dbReference type="GO" id="GO:0090110">
    <property type="term" value="P:COPII-coated vesicle cargo loading"/>
    <property type="evidence" value="ECO:0007669"/>
    <property type="project" value="TreeGrafter"/>
</dbReference>
<dbReference type="InterPro" id="IPR001680">
    <property type="entry name" value="WD40_rpt"/>
</dbReference>
<feature type="compositionally biased region" description="Pro residues" evidence="17">
    <location>
        <begin position="1224"/>
        <end position="1260"/>
    </location>
</feature>
<dbReference type="SMART" id="SM00320">
    <property type="entry name" value="WD40"/>
    <property type="match status" value="5"/>
</dbReference>
<dbReference type="Pfam" id="PF12931">
    <property type="entry name" value="TPR_Sec16"/>
    <property type="match status" value="1"/>
</dbReference>
<keyword evidence="21" id="KW-1185">Reference proteome</keyword>
<evidence type="ECO:0000256" key="15">
    <source>
        <dbReference type="ARBA" id="ARBA00029433"/>
    </source>
</evidence>
<dbReference type="OrthoDB" id="542917at2759"/>